<keyword evidence="4" id="KW-0862">Zinc</keyword>
<evidence type="ECO:0000256" key="6">
    <source>
        <dbReference type="ARBA" id="ARBA00023049"/>
    </source>
</evidence>
<reference evidence="9" key="1">
    <citation type="journal article" date="2015" name="PLoS Genet.">
        <title>Genome Sequence and Transcriptome Analyses of Chrysochromulina tobin: Metabolic Tools for Enhanced Algal Fitness in the Prominent Order Prymnesiales (Haptophyceae).</title>
        <authorList>
            <person name="Hovde B.T."/>
            <person name="Deodato C.R."/>
            <person name="Hunsperger H.M."/>
            <person name="Ryken S.A."/>
            <person name="Yost W."/>
            <person name="Jha R.K."/>
            <person name="Patterson J."/>
            <person name="Monnat R.J. Jr."/>
            <person name="Barlow S.B."/>
            <person name="Starkenburg S.R."/>
            <person name="Cattolico R.A."/>
        </authorList>
    </citation>
    <scope>NUCLEOTIDE SEQUENCE</scope>
    <source>
        <strain evidence="9">CCMP291</strain>
    </source>
</reference>
<dbReference type="Gene3D" id="1.20.58.760">
    <property type="entry name" value="Peptidase M41"/>
    <property type="match status" value="1"/>
</dbReference>
<evidence type="ECO:0000256" key="5">
    <source>
        <dbReference type="ARBA" id="ARBA00022840"/>
    </source>
</evidence>
<evidence type="ECO:0000256" key="2">
    <source>
        <dbReference type="ARBA" id="ARBA00022723"/>
    </source>
</evidence>
<keyword evidence="9" id="KW-1185">Reference proteome</keyword>
<sequence>MAYGMITNYGMNAAVGPLSFASDDNTLYKPFSEKTARLIDSEASKLVELHYTRSLQMLTERKEQLVALATALLEKEVPN</sequence>
<dbReference type="GO" id="GO:0004222">
    <property type="term" value="F:metalloendopeptidase activity"/>
    <property type="evidence" value="ECO:0007669"/>
    <property type="project" value="InterPro"/>
</dbReference>
<dbReference type="PANTHER" id="PTHR43655">
    <property type="entry name" value="ATP-DEPENDENT PROTEASE"/>
    <property type="match status" value="1"/>
</dbReference>
<feature type="domain" description="Peptidase M41" evidence="7">
    <location>
        <begin position="1"/>
        <end position="77"/>
    </location>
</feature>
<keyword evidence="6" id="KW-0482">Metalloprotease</keyword>
<dbReference type="OrthoDB" id="1413014at2759"/>
<dbReference type="GO" id="GO:0005524">
    <property type="term" value="F:ATP binding"/>
    <property type="evidence" value="ECO:0007669"/>
    <property type="project" value="UniProtKB-KW"/>
</dbReference>
<dbReference type="EMBL" id="JWZX01002725">
    <property type="protein sequence ID" value="KOO27363.1"/>
    <property type="molecule type" value="Genomic_DNA"/>
</dbReference>
<dbReference type="InterPro" id="IPR050928">
    <property type="entry name" value="ATP-dep_Zn_Metalloprotease"/>
</dbReference>
<accession>A0A0M0JM75</accession>
<dbReference type="GO" id="GO:0004176">
    <property type="term" value="F:ATP-dependent peptidase activity"/>
    <property type="evidence" value="ECO:0007669"/>
    <property type="project" value="InterPro"/>
</dbReference>
<comment type="caution">
    <text evidence="8">The sequence shown here is derived from an EMBL/GenBank/DDBJ whole genome shotgun (WGS) entry which is preliminary data.</text>
</comment>
<keyword evidence="3" id="KW-0547">Nucleotide-binding</keyword>
<keyword evidence="8" id="KW-0645">Protease</keyword>
<dbReference type="PANTHER" id="PTHR43655:SF2">
    <property type="entry name" value="AFG3 LIKE MATRIX AAA PEPTIDASE SUBUNIT 2, ISOFORM A"/>
    <property type="match status" value="1"/>
</dbReference>
<comment type="cofactor">
    <cofactor evidence="1">
        <name>Zn(2+)</name>
        <dbReference type="ChEBI" id="CHEBI:29105"/>
    </cofactor>
</comment>
<dbReference type="GO" id="GO:0006508">
    <property type="term" value="P:proteolysis"/>
    <property type="evidence" value="ECO:0007669"/>
    <property type="project" value="UniProtKB-KW"/>
</dbReference>
<proteinExistence type="predicted"/>
<name>A0A0M0JM75_9EUKA</name>
<evidence type="ECO:0000313" key="8">
    <source>
        <dbReference type="EMBL" id="KOO27363.1"/>
    </source>
</evidence>
<gene>
    <name evidence="8" type="ORF">Ctob_012790</name>
</gene>
<dbReference type="Proteomes" id="UP000037460">
    <property type="component" value="Unassembled WGS sequence"/>
</dbReference>
<dbReference type="GO" id="GO:0046872">
    <property type="term" value="F:metal ion binding"/>
    <property type="evidence" value="ECO:0007669"/>
    <property type="project" value="UniProtKB-KW"/>
</dbReference>
<evidence type="ECO:0000256" key="3">
    <source>
        <dbReference type="ARBA" id="ARBA00022741"/>
    </source>
</evidence>
<evidence type="ECO:0000313" key="9">
    <source>
        <dbReference type="Proteomes" id="UP000037460"/>
    </source>
</evidence>
<dbReference type="InterPro" id="IPR000642">
    <property type="entry name" value="Peptidase_M41"/>
</dbReference>
<dbReference type="InterPro" id="IPR037219">
    <property type="entry name" value="Peptidase_M41-like"/>
</dbReference>
<dbReference type="Pfam" id="PF01434">
    <property type="entry name" value="Peptidase_M41"/>
    <property type="match status" value="1"/>
</dbReference>
<dbReference type="AlphaFoldDB" id="A0A0M0JM75"/>
<protein>
    <submittedName>
        <fullName evidence="8">Membrane protease catalytic subunit</fullName>
    </submittedName>
</protein>
<keyword evidence="6" id="KW-0378">Hydrolase</keyword>
<keyword evidence="2" id="KW-0479">Metal-binding</keyword>
<evidence type="ECO:0000256" key="1">
    <source>
        <dbReference type="ARBA" id="ARBA00001947"/>
    </source>
</evidence>
<organism evidence="8 9">
    <name type="scientific">Chrysochromulina tobinii</name>
    <dbReference type="NCBI Taxonomy" id="1460289"/>
    <lineage>
        <taxon>Eukaryota</taxon>
        <taxon>Haptista</taxon>
        <taxon>Haptophyta</taxon>
        <taxon>Prymnesiophyceae</taxon>
        <taxon>Prymnesiales</taxon>
        <taxon>Chrysochromulinaceae</taxon>
        <taxon>Chrysochromulina</taxon>
    </lineage>
</organism>
<dbReference type="SUPFAM" id="SSF140990">
    <property type="entry name" value="FtsH protease domain-like"/>
    <property type="match status" value="1"/>
</dbReference>
<evidence type="ECO:0000259" key="7">
    <source>
        <dbReference type="Pfam" id="PF01434"/>
    </source>
</evidence>
<keyword evidence="5" id="KW-0067">ATP-binding</keyword>
<evidence type="ECO:0000256" key="4">
    <source>
        <dbReference type="ARBA" id="ARBA00022833"/>
    </source>
</evidence>